<feature type="transmembrane region" description="Helical" evidence="1">
    <location>
        <begin position="6"/>
        <end position="24"/>
    </location>
</feature>
<evidence type="ECO:0000256" key="1">
    <source>
        <dbReference type="SAM" id="Phobius"/>
    </source>
</evidence>
<protein>
    <submittedName>
        <fullName evidence="2">Uncharacterized protein</fullName>
    </submittedName>
</protein>
<name>A0A2P2QKZ3_RHIMU</name>
<keyword evidence="1" id="KW-0472">Membrane</keyword>
<dbReference type="EMBL" id="GGEC01087140">
    <property type="protein sequence ID" value="MBX67624.1"/>
    <property type="molecule type" value="Transcribed_RNA"/>
</dbReference>
<evidence type="ECO:0000313" key="2">
    <source>
        <dbReference type="EMBL" id="MBX67624.1"/>
    </source>
</evidence>
<reference evidence="2" key="1">
    <citation type="submission" date="2018-02" db="EMBL/GenBank/DDBJ databases">
        <title>Rhizophora mucronata_Transcriptome.</title>
        <authorList>
            <person name="Meera S.P."/>
            <person name="Sreeshan A."/>
            <person name="Augustine A."/>
        </authorList>
    </citation>
    <scope>NUCLEOTIDE SEQUENCE</scope>
    <source>
        <tissue evidence="2">Leaf</tissue>
    </source>
</reference>
<proteinExistence type="predicted"/>
<sequence length="30" mass="3440">MLFGIWIFGFAFASMICIFMFLSASDFRGI</sequence>
<keyword evidence="1" id="KW-0812">Transmembrane</keyword>
<keyword evidence="1" id="KW-1133">Transmembrane helix</keyword>
<accession>A0A2P2QKZ3</accession>
<dbReference type="AlphaFoldDB" id="A0A2P2QKZ3"/>
<organism evidence="2">
    <name type="scientific">Rhizophora mucronata</name>
    <name type="common">Asiatic mangrove</name>
    <dbReference type="NCBI Taxonomy" id="61149"/>
    <lineage>
        <taxon>Eukaryota</taxon>
        <taxon>Viridiplantae</taxon>
        <taxon>Streptophyta</taxon>
        <taxon>Embryophyta</taxon>
        <taxon>Tracheophyta</taxon>
        <taxon>Spermatophyta</taxon>
        <taxon>Magnoliopsida</taxon>
        <taxon>eudicotyledons</taxon>
        <taxon>Gunneridae</taxon>
        <taxon>Pentapetalae</taxon>
        <taxon>rosids</taxon>
        <taxon>fabids</taxon>
        <taxon>Malpighiales</taxon>
        <taxon>Rhizophoraceae</taxon>
        <taxon>Rhizophora</taxon>
    </lineage>
</organism>